<sequence>MCLFPCSILYYKNLVPTTRGFNVCKPLCSSKPTSMAVTVAESIVRRSANYEPSLWSFDHLQSLLSKYIGEDYEARADSLKEAVKTMIIQKVMGNPLKRLELVDNLQRLGISYHFEEEINQVLEMIYDDYFKTQDQWNRMDMNLKALGFRLLRQHGYHVPQHKTENVKGDDIDIDVVGMLNLYEASYHSFEDESILDDIRDLTTKFLKESVDYNKIDKSSSLWSLVSHALELPLHWRVPRVEAKWFIEMCKKTSMINPTLMELAILDFNMVQAIHLQDLKYSSRWWRNTCWDKKLSFSRDRLVENFLWTVGVTYLPKFSVGRKTLTKVGAIITTIDDVYDVYGTLDELQQFTDVTIRWDINSIEELPDYMKICFLGFYNAINEIAYDTLTNTGLLILPYLKKAWADLCKSYLVEAKWYQSGHTPTLEEYLDNAYTSISGPVILMHCKFLTSVTSTQEILRCIETTDHIVRYSSLILRLADDLGTSSDEMARGDNPKSIQCYMHESGATEDEARSYMKSLIVKIWKKLNEEVADTASSQYLQEFVDCATNLARMAQFTYGNGDGYGRSDMTKSHILSLLFNPIQGLH</sequence>
<accession>A0ACB9AAI4</accession>
<gene>
    <name evidence="1" type="ORF">L6452_24495</name>
</gene>
<name>A0ACB9AAI4_ARCLA</name>
<dbReference type="Proteomes" id="UP001055879">
    <property type="component" value="Linkage Group LG08"/>
</dbReference>
<reference evidence="1 2" key="2">
    <citation type="journal article" date="2022" name="Mol. Ecol. Resour.">
        <title>The genomes of chicory, endive, great burdock and yacon provide insights into Asteraceae paleo-polyploidization history and plant inulin production.</title>
        <authorList>
            <person name="Fan W."/>
            <person name="Wang S."/>
            <person name="Wang H."/>
            <person name="Wang A."/>
            <person name="Jiang F."/>
            <person name="Liu H."/>
            <person name="Zhao H."/>
            <person name="Xu D."/>
            <person name="Zhang Y."/>
        </authorList>
    </citation>
    <scope>NUCLEOTIDE SEQUENCE [LARGE SCALE GENOMIC DNA]</scope>
    <source>
        <strain evidence="2">cv. Niubang</strain>
    </source>
</reference>
<organism evidence="1 2">
    <name type="scientific">Arctium lappa</name>
    <name type="common">Greater burdock</name>
    <name type="synonym">Lappa major</name>
    <dbReference type="NCBI Taxonomy" id="4217"/>
    <lineage>
        <taxon>Eukaryota</taxon>
        <taxon>Viridiplantae</taxon>
        <taxon>Streptophyta</taxon>
        <taxon>Embryophyta</taxon>
        <taxon>Tracheophyta</taxon>
        <taxon>Spermatophyta</taxon>
        <taxon>Magnoliopsida</taxon>
        <taxon>eudicotyledons</taxon>
        <taxon>Gunneridae</taxon>
        <taxon>Pentapetalae</taxon>
        <taxon>asterids</taxon>
        <taxon>campanulids</taxon>
        <taxon>Asterales</taxon>
        <taxon>Asteraceae</taxon>
        <taxon>Carduoideae</taxon>
        <taxon>Cardueae</taxon>
        <taxon>Arctiinae</taxon>
        <taxon>Arctium</taxon>
    </lineage>
</organism>
<dbReference type="EMBL" id="CM042054">
    <property type="protein sequence ID" value="KAI3706620.1"/>
    <property type="molecule type" value="Genomic_DNA"/>
</dbReference>
<evidence type="ECO:0000313" key="1">
    <source>
        <dbReference type="EMBL" id="KAI3706620.1"/>
    </source>
</evidence>
<protein>
    <submittedName>
        <fullName evidence="1">Uncharacterized protein</fullName>
    </submittedName>
</protein>
<evidence type="ECO:0000313" key="2">
    <source>
        <dbReference type="Proteomes" id="UP001055879"/>
    </source>
</evidence>
<comment type="caution">
    <text evidence="1">The sequence shown here is derived from an EMBL/GenBank/DDBJ whole genome shotgun (WGS) entry which is preliminary data.</text>
</comment>
<proteinExistence type="predicted"/>
<reference evidence="2" key="1">
    <citation type="journal article" date="2022" name="Mol. Ecol. Resour.">
        <title>The genomes of chicory, endive, great burdock and yacon provide insights into Asteraceae palaeo-polyploidization history and plant inulin production.</title>
        <authorList>
            <person name="Fan W."/>
            <person name="Wang S."/>
            <person name="Wang H."/>
            <person name="Wang A."/>
            <person name="Jiang F."/>
            <person name="Liu H."/>
            <person name="Zhao H."/>
            <person name="Xu D."/>
            <person name="Zhang Y."/>
        </authorList>
    </citation>
    <scope>NUCLEOTIDE SEQUENCE [LARGE SCALE GENOMIC DNA]</scope>
    <source>
        <strain evidence="2">cv. Niubang</strain>
    </source>
</reference>
<keyword evidence="2" id="KW-1185">Reference proteome</keyword>